<dbReference type="AlphaFoldDB" id="U4UVD1"/>
<name>U4UVD1_DENPD</name>
<accession>U4UVD1</accession>
<evidence type="ECO:0000313" key="2">
    <source>
        <dbReference type="Proteomes" id="UP000030742"/>
    </source>
</evidence>
<gene>
    <name evidence="1" type="ORF">D910_11442</name>
</gene>
<feature type="non-terminal residue" evidence="1">
    <location>
        <position position="65"/>
    </location>
</feature>
<reference evidence="1 2" key="1">
    <citation type="journal article" date="2013" name="Genome Biol.">
        <title>Draft genome of the mountain pine beetle, Dendroctonus ponderosae Hopkins, a major forest pest.</title>
        <authorList>
            <person name="Keeling C.I."/>
            <person name="Yuen M.M."/>
            <person name="Liao N.Y."/>
            <person name="Docking T.R."/>
            <person name="Chan S.K."/>
            <person name="Taylor G.A."/>
            <person name="Palmquist D.L."/>
            <person name="Jackman S.D."/>
            <person name="Nguyen A."/>
            <person name="Li M."/>
            <person name="Henderson H."/>
            <person name="Janes J.K."/>
            <person name="Zhao Y."/>
            <person name="Pandoh P."/>
            <person name="Moore R."/>
            <person name="Sperling F.A."/>
            <person name="Huber D.P."/>
            <person name="Birol I."/>
            <person name="Jones S.J."/>
            <person name="Bohlmann J."/>
        </authorList>
    </citation>
    <scope>NUCLEOTIDE SEQUENCE</scope>
</reference>
<organism evidence="1 2">
    <name type="scientific">Dendroctonus ponderosae</name>
    <name type="common">Mountain pine beetle</name>
    <dbReference type="NCBI Taxonomy" id="77166"/>
    <lineage>
        <taxon>Eukaryota</taxon>
        <taxon>Metazoa</taxon>
        <taxon>Ecdysozoa</taxon>
        <taxon>Arthropoda</taxon>
        <taxon>Hexapoda</taxon>
        <taxon>Insecta</taxon>
        <taxon>Pterygota</taxon>
        <taxon>Neoptera</taxon>
        <taxon>Endopterygota</taxon>
        <taxon>Coleoptera</taxon>
        <taxon>Polyphaga</taxon>
        <taxon>Cucujiformia</taxon>
        <taxon>Curculionidae</taxon>
        <taxon>Scolytinae</taxon>
        <taxon>Dendroctonus</taxon>
    </lineage>
</organism>
<proteinExistence type="predicted"/>
<dbReference type="Proteomes" id="UP000030742">
    <property type="component" value="Unassembled WGS sequence"/>
</dbReference>
<evidence type="ECO:0000313" key="1">
    <source>
        <dbReference type="EMBL" id="ERL94160.1"/>
    </source>
</evidence>
<sequence length="65" mass="7325">MRPVPKYSAEKVIMARRKRSRAKHCPRTVQYSVPSGLLKNCSATLGMGSFHLNTGTRWGLFGFQL</sequence>
<protein>
    <submittedName>
        <fullName evidence="1">Uncharacterized protein</fullName>
    </submittedName>
</protein>
<dbReference type="EMBL" id="KB632381">
    <property type="protein sequence ID" value="ERL94160.1"/>
    <property type="molecule type" value="Genomic_DNA"/>
</dbReference>